<gene>
    <name evidence="1" type="ORF">CPT75_02420</name>
</gene>
<dbReference type="AlphaFoldDB" id="A0A317G102"/>
<protein>
    <submittedName>
        <fullName evidence="1">Uncharacterized protein</fullName>
    </submittedName>
</protein>
<accession>A0A317G102</accession>
<dbReference type="EMBL" id="NXNG01000001">
    <property type="protein sequence ID" value="PWT26050.1"/>
    <property type="molecule type" value="Genomic_DNA"/>
</dbReference>
<organism evidence="1 2">
    <name type="scientific">Butyrivibrio fibrisolvens</name>
    <dbReference type="NCBI Taxonomy" id="831"/>
    <lineage>
        <taxon>Bacteria</taxon>
        <taxon>Bacillati</taxon>
        <taxon>Bacillota</taxon>
        <taxon>Clostridia</taxon>
        <taxon>Lachnospirales</taxon>
        <taxon>Lachnospiraceae</taxon>
        <taxon>Butyrivibrio</taxon>
    </lineage>
</organism>
<name>A0A317G102_BUTFI</name>
<dbReference type="RefSeq" id="WP_110071990.1">
    <property type="nucleotide sequence ID" value="NZ_CM009896.1"/>
</dbReference>
<evidence type="ECO:0000313" key="2">
    <source>
        <dbReference type="Proteomes" id="UP000245488"/>
    </source>
</evidence>
<dbReference type="Proteomes" id="UP000245488">
    <property type="component" value="Chromosome"/>
</dbReference>
<sequence length="197" mass="22349">MIKVKINLDKDNYLQAIVALTSLCKNYTGHVLVLFQNEGLSGEEINMLKNALNKYDVEVRPFNGEEDCFIIGANIIIDGSISEILESEDNSHNKDFLSIAINADAAHDDGMRYDDIKGIHPIISFPKNGPWSCSDLHYDIEKIWWEYAKQTPIYLKLMELFLDNALSDSTLEDYANSIFEENKKLTKALNEVKAVLT</sequence>
<comment type="caution">
    <text evidence="1">The sequence shown here is derived from an EMBL/GenBank/DDBJ whole genome shotgun (WGS) entry which is preliminary data.</text>
</comment>
<keyword evidence="2" id="KW-1185">Reference proteome</keyword>
<proteinExistence type="predicted"/>
<evidence type="ECO:0000313" key="1">
    <source>
        <dbReference type="EMBL" id="PWT26050.1"/>
    </source>
</evidence>
<reference evidence="1 2" key="1">
    <citation type="submission" date="2017-09" db="EMBL/GenBank/DDBJ databases">
        <title>High-quality draft genome sequence of Butyrivibrio fibrisolvens INBov1, isolated from cow rumen.</title>
        <authorList>
            <person name="Rodriguez Hernaez J."/>
            <person name="Rivarola M."/>
            <person name="Paniego N."/>
            <person name="Cravero S."/>
            <person name="Ceron Cucchi M."/>
            <person name="Martinez M.C."/>
        </authorList>
    </citation>
    <scope>NUCLEOTIDE SEQUENCE [LARGE SCALE GENOMIC DNA]</scope>
    <source>
        <strain evidence="1 2">INBov1</strain>
    </source>
</reference>